<evidence type="ECO:0000313" key="3">
    <source>
        <dbReference type="EMBL" id="CAG7619147.1"/>
    </source>
</evidence>
<dbReference type="RefSeq" id="WP_218091968.1">
    <property type="nucleotide sequence ID" value="NZ_CAJVAS010000007.1"/>
</dbReference>
<evidence type="ECO:0000259" key="2">
    <source>
        <dbReference type="Pfam" id="PF20732"/>
    </source>
</evidence>
<proteinExistence type="predicted"/>
<evidence type="ECO:0008006" key="5">
    <source>
        <dbReference type="Google" id="ProtNLM"/>
    </source>
</evidence>
<feature type="domain" description="Peptidoglycan beta-N-acetylmuramidase NamZ C-terminal" evidence="2">
    <location>
        <begin position="231"/>
        <end position="388"/>
    </location>
</feature>
<dbReference type="PIRSF" id="PIRSF016719">
    <property type="entry name" value="UCP016719"/>
    <property type="match status" value="1"/>
</dbReference>
<accession>A0A916K139</accession>
<gene>
    <name evidence="3" type="ORF">PAESOLCIP111_02185</name>
</gene>
<sequence>MGKQVAVGSDRLEIIKPELEGSRIGLLTNPTGINGRFEATLTRCAALPWLQLNAIFACEHGIRGERQAGERFEDETHPALGIPVYSLYGTRKKPDAAMLGGIDAVLFDIQDTGMRFYTYLSTLVYLMEACSEAGKRLVVLDRPNPLGGCRAEGGRLEPGYESMVGAVAGIPYATGLTIGEYARYVNDSRRIGCRLTVIPMEGWDRTMEYAATGLYWLPPSPNMPSIDTVRVYAGTCLFEGTNVSEGRGTTSPFETIGAPWIDGERLAALFHEYGCPGVHACPVYFSPVFSKHQGRLCGGVRLFVTDAGSFRAVRTGLALLESVLKLYPGMFEWLPPSRKDGPHFIDLLSGGARVRQTLGQTGGYRGLLETYDREQEAWESLTKPCLLYGKP</sequence>
<name>A0A916K139_9BACL</name>
<keyword evidence="4" id="KW-1185">Reference proteome</keyword>
<feature type="domain" description="Peptidoglycan beta-N-acetylmuramidase NamZ N-terminal" evidence="1">
    <location>
        <begin position="24"/>
        <end position="226"/>
    </location>
</feature>
<comment type="caution">
    <text evidence="3">The sequence shown here is derived from an EMBL/GenBank/DDBJ whole genome shotgun (WGS) entry which is preliminary data.</text>
</comment>
<evidence type="ECO:0000259" key="1">
    <source>
        <dbReference type="Pfam" id="PF07075"/>
    </source>
</evidence>
<dbReference type="PANTHER" id="PTHR42915">
    <property type="entry name" value="HYPOTHETICAL 460 KDA PROTEIN IN FEUA-SIGW INTERGENIC REGION [PRECURSOR]"/>
    <property type="match status" value="1"/>
</dbReference>
<evidence type="ECO:0000313" key="4">
    <source>
        <dbReference type="Proteomes" id="UP000693672"/>
    </source>
</evidence>
<dbReference type="Pfam" id="PF07075">
    <property type="entry name" value="NamZ_N"/>
    <property type="match status" value="1"/>
</dbReference>
<dbReference type="PANTHER" id="PTHR42915:SF1">
    <property type="entry name" value="PEPTIDOGLYCAN BETA-N-ACETYLMURAMIDASE NAMZ"/>
    <property type="match status" value="1"/>
</dbReference>
<dbReference type="EMBL" id="CAJVAS010000007">
    <property type="protein sequence ID" value="CAG7619147.1"/>
    <property type="molecule type" value="Genomic_DNA"/>
</dbReference>
<reference evidence="3" key="1">
    <citation type="submission" date="2021-06" db="EMBL/GenBank/DDBJ databases">
        <authorList>
            <person name="Criscuolo A."/>
        </authorList>
    </citation>
    <scope>NUCLEOTIDE SEQUENCE</scope>
    <source>
        <strain evidence="3">CIP111600</strain>
    </source>
</reference>
<dbReference type="Pfam" id="PF20732">
    <property type="entry name" value="NamZ_C"/>
    <property type="match status" value="1"/>
</dbReference>
<dbReference type="AlphaFoldDB" id="A0A916K139"/>
<protein>
    <recommendedName>
        <fullName evidence="5">DUF1343 domain-containing protein</fullName>
    </recommendedName>
</protein>
<dbReference type="InterPro" id="IPR048503">
    <property type="entry name" value="NamZ_C"/>
</dbReference>
<dbReference type="InterPro" id="IPR008302">
    <property type="entry name" value="NamZ"/>
</dbReference>
<dbReference type="InterPro" id="IPR048502">
    <property type="entry name" value="NamZ_N"/>
</dbReference>
<dbReference type="GO" id="GO:0033922">
    <property type="term" value="F:peptidoglycan beta-N-acetylmuramidase activity"/>
    <property type="evidence" value="ECO:0007669"/>
    <property type="project" value="InterPro"/>
</dbReference>
<organism evidence="3 4">
    <name type="scientific">Paenibacillus solanacearum</name>
    <dbReference type="NCBI Taxonomy" id="2048548"/>
    <lineage>
        <taxon>Bacteria</taxon>
        <taxon>Bacillati</taxon>
        <taxon>Bacillota</taxon>
        <taxon>Bacilli</taxon>
        <taxon>Bacillales</taxon>
        <taxon>Paenibacillaceae</taxon>
        <taxon>Paenibacillus</taxon>
    </lineage>
</organism>
<dbReference type="Proteomes" id="UP000693672">
    <property type="component" value="Unassembled WGS sequence"/>
</dbReference>